<accession>A0A8J2ZCH2</accession>
<dbReference type="RefSeq" id="WP_188900653.1">
    <property type="nucleotide sequence ID" value="NZ_BMKS01000006.1"/>
</dbReference>
<dbReference type="EMBL" id="BMKS01000006">
    <property type="protein sequence ID" value="GGG36101.1"/>
    <property type="molecule type" value="Genomic_DNA"/>
</dbReference>
<dbReference type="InterPro" id="IPR011008">
    <property type="entry name" value="Dimeric_a/b-barrel"/>
</dbReference>
<name>A0A8J2ZCH2_9PROT</name>
<organism evidence="1 2">
    <name type="scientific">Caldovatus sediminis</name>
    <dbReference type="NCBI Taxonomy" id="2041189"/>
    <lineage>
        <taxon>Bacteria</taxon>
        <taxon>Pseudomonadati</taxon>
        <taxon>Pseudomonadota</taxon>
        <taxon>Alphaproteobacteria</taxon>
        <taxon>Acetobacterales</taxon>
        <taxon>Roseomonadaceae</taxon>
        <taxon>Caldovatus</taxon>
    </lineage>
</organism>
<dbReference type="AlphaFoldDB" id="A0A8J2ZCH2"/>
<sequence length="195" mass="21191">MAKKGFLLVLMQPPPAFEEEFNAWYDTEHVPERLAVPGFETGLRFVGVSGAAPRYLAIYDLVSPEVLRSEAYLRVAFERSSPWTKRVTSRVRVWRYAGEQLHPGDRVTGRCARLTLLRFRGAGAGAAPGVAAGMRAAFEGRPETRQVRVLVGEGGNEADVLGLVEARAPSAEGFDLAAFGPAADTLDLVGTYAPW</sequence>
<gene>
    <name evidence="1" type="ORF">GCM10010964_25000</name>
</gene>
<protein>
    <submittedName>
        <fullName evidence="1">Uncharacterized protein</fullName>
    </submittedName>
</protein>
<comment type="caution">
    <text evidence="1">The sequence shown here is derived from an EMBL/GenBank/DDBJ whole genome shotgun (WGS) entry which is preliminary data.</text>
</comment>
<reference evidence="1 2" key="1">
    <citation type="journal article" date="2014" name="Int. J. Syst. Evol. Microbiol.">
        <title>Complete genome sequence of Corynebacterium casei LMG S-19264T (=DSM 44701T), isolated from a smear-ripened cheese.</title>
        <authorList>
            <consortium name="US DOE Joint Genome Institute (JGI-PGF)"/>
            <person name="Walter F."/>
            <person name="Albersmeier A."/>
            <person name="Kalinowski J."/>
            <person name="Ruckert C."/>
        </authorList>
    </citation>
    <scope>NUCLEOTIDE SEQUENCE [LARGE SCALE GENOMIC DNA]</scope>
    <source>
        <strain evidence="1 2">CGMCC 1.16330</strain>
    </source>
</reference>
<evidence type="ECO:0000313" key="1">
    <source>
        <dbReference type="EMBL" id="GGG36101.1"/>
    </source>
</evidence>
<evidence type="ECO:0000313" key="2">
    <source>
        <dbReference type="Proteomes" id="UP000597507"/>
    </source>
</evidence>
<dbReference type="SUPFAM" id="SSF54909">
    <property type="entry name" value="Dimeric alpha+beta barrel"/>
    <property type="match status" value="1"/>
</dbReference>
<keyword evidence="2" id="KW-1185">Reference proteome</keyword>
<proteinExistence type="predicted"/>
<dbReference type="Proteomes" id="UP000597507">
    <property type="component" value="Unassembled WGS sequence"/>
</dbReference>